<evidence type="ECO:0000256" key="1">
    <source>
        <dbReference type="SAM" id="MobiDB-lite"/>
    </source>
</evidence>
<dbReference type="AlphaFoldDB" id="A0A1U8KCM8"/>
<reference evidence="3" key="2">
    <citation type="submission" date="2025-08" db="UniProtKB">
        <authorList>
            <consortium name="RefSeq"/>
        </authorList>
    </citation>
    <scope>IDENTIFICATION</scope>
</reference>
<accession>A0A1U8KCM8</accession>
<feature type="region of interest" description="Disordered" evidence="1">
    <location>
        <begin position="69"/>
        <end position="105"/>
    </location>
</feature>
<proteinExistence type="predicted"/>
<evidence type="ECO:0000313" key="3">
    <source>
        <dbReference type="RefSeq" id="XP_016700251.1"/>
    </source>
</evidence>
<evidence type="ECO:0000313" key="2">
    <source>
        <dbReference type="Proteomes" id="UP000818029"/>
    </source>
</evidence>
<dbReference type="Pfam" id="PF08284">
    <property type="entry name" value="RVP_2"/>
    <property type="match status" value="1"/>
</dbReference>
<dbReference type="PANTHER" id="PTHR15503:SF45">
    <property type="entry name" value="RNA-DIRECTED DNA POLYMERASE HOMOLOG"/>
    <property type="match status" value="1"/>
</dbReference>
<organism evidence="2 3">
    <name type="scientific">Gossypium hirsutum</name>
    <name type="common">Upland cotton</name>
    <name type="synonym">Gossypium mexicanum</name>
    <dbReference type="NCBI Taxonomy" id="3635"/>
    <lineage>
        <taxon>Eukaryota</taxon>
        <taxon>Viridiplantae</taxon>
        <taxon>Streptophyta</taxon>
        <taxon>Embryophyta</taxon>
        <taxon>Tracheophyta</taxon>
        <taxon>Spermatophyta</taxon>
        <taxon>Magnoliopsida</taxon>
        <taxon>eudicotyledons</taxon>
        <taxon>Gunneridae</taxon>
        <taxon>Pentapetalae</taxon>
        <taxon>rosids</taxon>
        <taxon>malvids</taxon>
        <taxon>Malvales</taxon>
        <taxon>Malvaceae</taxon>
        <taxon>Malvoideae</taxon>
        <taxon>Gossypium</taxon>
    </lineage>
</organism>
<reference evidence="2" key="1">
    <citation type="journal article" date="2020" name="Nat. Genet.">
        <title>Genomic diversifications of five Gossypium allopolyploid species and their impact on cotton improvement.</title>
        <authorList>
            <person name="Chen Z.J."/>
            <person name="Sreedasyam A."/>
            <person name="Ando A."/>
            <person name="Song Q."/>
            <person name="De Santiago L.M."/>
            <person name="Hulse-Kemp A.M."/>
            <person name="Ding M."/>
            <person name="Ye W."/>
            <person name="Kirkbride R.C."/>
            <person name="Jenkins J."/>
            <person name="Plott C."/>
            <person name="Lovell J."/>
            <person name="Lin Y.M."/>
            <person name="Vaughn R."/>
            <person name="Liu B."/>
            <person name="Simpson S."/>
            <person name="Scheffler B.E."/>
            <person name="Wen L."/>
            <person name="Saski C.A."/>
            <person name="Grover C.E."/>
            <person name="Hu G."/>
            <person name="Conover J.L."/>
            <person name="Carlson J.W."/>
            <person name="Shu S."/>
            <person name="Boston L.B."/>
            <person name="Williams M."/>
            <person name="Peterson D.G."/>
            <person name="McGee K."/>
            <person name="Jones D.C."/>
            <person name="Wendel J.F."/>
            <person name="Stelly D.M."/>
            <person name="Grimwood J."/>
            <person name="Schmutz J."/>
        </authorList>
    </citation>
    <scope>NUCLEOTIDE SEQUENCE [LARGE SCALE GENOMIC DNA]</scope>
    <source>
        <strain evidence="2">cv. TM-1</strain>
    </source>
</reference>
<dbReference type="GeneID" id="107915625"/>
<protein>
    <submittedName>
        <fullName evidence="3">Uncharacterized protein</fullName>
    </submittedName>
</protein>
<dbReference type="OrthoDB" id="849129at2759"/>
<gene>
    <name evidence="3" type="primary">LOC107915625</name>
</gene>
<dbReference type="SUPFAM" id="SSF50630">
    <property type="entry name" value="Acid proteases"/>
    <property type="match status" value="1"/>
</dbReference>
<dbReference type="InterPro" id="IPR032567">
    <property type="entry name" value="RTL1-rel"/>
</dbReference>
<dbReference type="KEGG" id="ghi:107915625"/>
<sequence length="269" mass="29929">MRPKKNVRFGGIVRVRAPVASNGIRLCGHCRRRHLGECWRTTGACLGCGSTEHCVGECPLRADQVQVTGSGTAQPPRVVQQPPRGRDQARSDNGMGHGQRVPGKDIGSTHSYIVYSVSKNLEILVESTSSEVTVLSLLGQFVRVTKLYRDVPLEDQGTVFQADLMELPLWEFDMILGMDWLVKHHVNLDCATKRVILITEGGNIVVIGERWNYLANVISTLVAEKLARKGCDAYLAYVSVFASWDSTIKDFRIVRDFSNVFPDELPVYL</sequence>
<name>A0A1U8KCM8_GOSHI</name>
<dbReference type="RefSeq" id="XP_016700251.1">
    <property type="nucleotide sequence ID" value="XM_016844762.1"/>
</dbReference>
<dbReference type="Gene3D" id="2.40.70.10">
    <property type="entry name" value="Acid Proteases"/>
    <property type="match status" value="1"/>
</dbReference>
<dbReference type="PaxDb" id="3635-A0A1U8KCM8"/>
<dbReference type="InterPro" id="IPR021109">
    <property type="entry name" value="Peptidase_aspartic_dom_sf"/>
</dbReference>
<dbReference type="Proteomes" id="UP000818029">
    <property type="component" value="Chromosome D10"/>
</dbReference>
<dbReference type="PANTHER" id="PTHR15503">
    <property type="entry name" value="LDOC1 RELATED"/>
    <property type="match status" value="1"/>
</dbReference>
<feature type="compositionally biased region" description="Low complexity" evidence="1">
    <location>
        <begin position="74"/>
        <end position="83"/>
    </location>
</feature>
<dbReference type="CDD" id="cd00303">
    <property type="entry name" value="retropepsin_like"/>
    <property type="match status" value="1"/>
</dbReference>
<keyword evidence="2" id="KW-1185">Reference proteome</keyword>